<evidence type="ECO:0000256" key="6">
    <source>
        <dbReference type="ARBA" id="ARBA00022840"/>
    </source>
</evidence>
<accession>A0ABQ0C8C7</accession>
<dbReference type="InterPro" id="IPR017871">
    <property type="entry name" value="ABC_transporter-like_CS"/>
</dbReference>
<dbReference type="SUPFAM" id="SSF52540">
    <property type="entry name" value="P-loop containing nucleoside triphosphate hydrolases"/>
    <property type="match status" value="1"/>
</dbReference>
<keyword evidence="13" id="KW-1185">Reference proteome</keyword>
<dbReference type="Pfam" id="PF00005">
    <property type="entry name" value="ABC_tran"/>
    <property type="match status" value="1"/>
</dbReference>
<comment type="caution">
    <text evidence="12">The sequence shown here is derived from an EMBL/GenBank/DDBJ whole genome shotgun (WGS) entry which is preliminary data.</text>
</comment>
<dbReference type="InterPro" id="IPR050334">
    <property type="entry name" value="Molybdenum_import_ModC"/>
</dbReference>
<dbReference type="PANTHER" id="PTHR43514">
    <property type="entry name" value="ABC TRANSPORTER I FAMILY MEMBER 10"/>
    <property type="match status" value="1"/>
</dbReference>
<reference evidence="12 13" key="2">
    <citation type="submission" date="2024-09" db="EMBL/GenBank/DDBJ databases">
        <title>Draft genome sequence of Candidatus Magnetaquicoccaceae bacterium FCR-1.</title>
        <authorList>
            <person name="Shimoshige H."/>
            <person name="Shimamura S."/>
            <person name="Taoka A."/>
            <person name="Kobayashi H."/>
            <person name="Maekawa T."/>
        </authorList>
    </citation>
    <scope>NUCLEOTIDE SEQUENCE [LARGE SCALE GENOMIC DNA]</scope>
    <source>
        <strain evidence="12 13">FCR-1</strain>
    </source>
</reference>
<evidence type="ECO:0000313" key="12">
    <source>
        <dbReference type="EMBL" id="GAB0057142.1"/>
    </source>
</evidence>
<dbReference type="InterPro" id="IPR005116">
    <property type="entry name" value="Transp-assoc_OB_typ1"/>
</dbReference>
<evidence type="ECO:0000256" key="9">
    <source>
        <dbReference type="PROSITE-ProRule" id="PRU01213"/>
    </source>
</evidence>
<keyword evidence="6 12" id="KW-0067">ATP-binding</keyword>
<protein>
    <submittedName>
        <fullName evidence="12">Molybdate transport system ATP-binding protein</fullName>
    </submittedName>
</protein>
<dbReference type="PROSITE" id="PS50893">
    <property type="entry name" value="ABC_TRANSPORTER_2"/>
    <property type="match status" value="1"/>
</dbReference>
<keyword evidence="8" id="KW-0472">Membrane</keyword>
<evidence type="ECO:0000256" key="8">
    <source>
        <dbReference type="ARBA" id="ARBA00023136"/>
    </source>
</evidence>
<dbReference type="SMART" id="SM00382">
    <property type="entry name" value="AAA"/>
    <property type="match status" value="1"/>
</dbReference>
<keyword evidence="1" id="KW-0813">Transport</keyword>
<dbReference type="PANTHER" id="PTHR43514:SF10">
    <property type="entry name" value="MOLYBDENUM IMPORT ATP-BINDING PROTEIN MODC 2"/>
    <property type="match status" value="1"/>
</dbReference>
<dbReference type="Pfam" id="PF03459">
    <property type="entry name" value="TOBE"/>
    <property type="match status" value="1"/>
</dbReference>
<reference evidence="12 13" key="1">
    <citation type="submission" date="2024-05" db="EMBL/GenBank/DDBJ databases">
        <authorList>
            <consortium name="Candidatus Magnetaquicoccaceae bacterium FCR-1 genome sequencing consortium"/>
            <person name="Shimoshige H."/>
            <person name="Shimamura S."/>
            <person name="Taoka A."/>
            <person name="Kobayashi H."/>
            <person name="Maekawa T."/>
        </authorList>
    </citation>
    <scope>NUCLEOTIDE SEQUENCE [LARGE SCALE GENOMIC DNA]</scope>
    <source>
        <strain evidence="12 13">FCR-1</strain>
    </source>
</reference>
<name>A0ABQ0C8C7_9PROT</name>
<feature type="domain" description="ABC transporter" evidence="10">
    <location>
        <begin position="2"/>
        <end position="236"/>
    </location>
</feature>
<keyword evidence="4" id="KW-0997">Cell inner membrane</keyword>
<keyword evidence="2" id="KW-1003">Cell membrane</keyword>
<evidence type="ECO:0000256" key="5">
    <source>
        <dbReference type="ARBA" id="ARBA00022741"/>
    </source>
</evidence>
<dbReference type="PROSITE" id="PS51866">
    <property type="entry name" value="MOP"/>
    <property type="match status" value="1"/>
</dbReference>
<dbReference type="PROSITE" id="PS00211">
    <property type="entry name" value="ABC_TRANSPORTER_1"/>
    <property type="match status" value="1"/>
</dbReference>
<evidence type="ECO:0000256" key="1">
    <source>
        <dbReference type="ARBA" id="ARBA00022448"/>
    </source>
</evidence>
<dbReference type="EMBL" id="BAAFGK010000004">
    <property type="protein sequence ID" value="GAB0057142.1"/>
    <property type="molecule type" value="Genomic_DNA"/>
</dbReference>
<dbReference type="InterPro" id="IPR011868">
    <property type="entry name" value="ModC_ABC_ATP-bd"/>
</dbReference>
<organism evidence="12 13">
    <name type="scientific">Candidatus Magnetaquiglobus chichijimensis</name>
    <dbReference type="NCBI Taxonomy" id="3141448"/>
    <lineage>
        <taxon>Bacteria</taxon>
        <taxon>Pseudomonadati</taxon>
        <taxon>Pseudomonadota</taxon>
        <taxon>Magnetococcia</taxon>
        <taxon>Magnetococcales</taxon>
        <taxon>Candidatus Magnetaquicoccaceae</taxon>
        <taxon>Candidatus Magnetaquiglobus</taxon>
    </lineage>
</organism>
<proteinExistence type="predicted"/>
<evidence type="ECO:0000256" key="2">
    <source>
        <dbReference type="ARBA" id="ARBA00022475"/>
    </source>
</evidence>
<keyword evidence="7" id="KW-1278">Translocase</keyword>
<dbReference type="InterPro" id="IPR008995">
    <property type="entry name" value="Mo/tungstate-bd_C_term_dom"/>
</dbReference>
<dbReference type="Proteomes" id="UP001628193">
    <property type="component" value="Unassembled WGS sequence"/>
</dbReference>
<dbReference type="InterPro" id="IPR027417">
    <property type="entry name" value="P-loop_NTPase"/>
</dbReference>
<dbReference type="InterPro" id="IPR004606">
    <property type="entry name" value="Mop_domain"/>
</dbReference>
<dbReference type="InterPro" id="IPR003593">
    <property type="entry name" value="AAA+_ATPase"/>
</dbReference>
<sequence length="360" mass="39515">MNDTIQVACRLVRRDFTLEVDLAWPDRGVSALFGPSGSGKSTLLRILAGLERPPGGRVAMRGTPWQDDAQGLFRPPHRRPIGYVFQDAALFSHLNVQDNLLYGLKRVPEPLRRVPLDRAIELLGIGGLLKRRVTTLSGGERQRVAIARALAVSPELLLLDEPLAALDVARKREILPFLERLHRELTMPMVYVSHAPDEVARLADHLVVLEAGRVVTEGPLGATLARLDPPVRLGEEIGVVLETVIGARDEPWQLCRADFPGGSLWIRDHGLAIGQRARVRVLARDVSLALEHHAHTSIQNILPGVVSALAGDRHPANALARVLVGETPFVARITRRSAAHLELNPDKPVWVQVKSVAVIE</sequence>
<dbReference type="SUPFAM" id="SSF50331">
    <property type="entry name" value="MOP-like"/>
    <property type="match status" value="1"/>
</dbReference>
<evidence type="ECO:0000313" key="13">
    <source>
        <dbReference type="Proteomes" id="UP001628193"/>
    </source>
</evidence>
<dbReference type="GO" id="GO:0005524">
    <property type="term" value="F:ATP binding"/>
    <property type="evidence" value="ECO:0007669"/>
    <property type="project" value="UniProtKB-KW"/>
</dbReference>
<dbReference type="Gene3D" id="2.40.50.100">
    <property type="match status" value="1"/>
</dbReference>
<feature type="domain" description="Mop" evidence="11">
    <location>
        <begin position="295"/>
        <end position="360"/>
    </location>
</feature>
<keyword evidence="5" id="KW-0547">Nucleotide-binding</keyword>
<evidence type="ECO:0000259" key="10">
    <source>
        <dbReference type="PROSITE" id="PS50893"/>
    </source>
</evidence>
<gene>
    <name evidence="12" type="primary">modC</name>
    <name evidence="12" type="ORF">SIID45300_01465</name>
</gene>
<dbReference type="RefSeq" id="WP_420904847.1">
    <property type="nucleotide sequence ID" value="NZ_BAAFGK010000004.1"/>
</dbReference>
<dbReference type="InterPro" id="IPR003439">
    <property type="entry name" value="ABC_transporter-like_ATP-bd"/>
</dbReference>
<evidence type="ECO:0000256" key="7">
    <source>
        <dbReference type="ARBA" id="ARBA00022967"/>
    </source>
</evidence>
<dbReference type="Gene3D" id="3.40.50.300">
    <property type="entry name" value="P-loop containing nucleotide triphosphate hydrolases"/>
    <property type="match status" value="1"/>
</dbReference>
<evidence type="ECO:0000256" key="4">
    <source>
        <dbReference type="ARBA" id="ARBA00022519"/>
    </source>
</evidence>
<evidence type="ECO:0000256" key="3">
    <source>
        <dbReference type="ARBA" id="ARBA00022505"/>
    </source>
</evidence>
<evidence type="ECO:0000259" key="11">
    <source>
        <dbReference type="PROSITE" id="PS51866"/>
    </source>
</evidence>
<dbReference type="NCBIfam" id="TIGR02142">
    <property type="entry name" value="modC_ABC"/>
    <property type="match status" value="1"/>
</dbReference>
<keyword evidence="3 9" id="KW-0500">Molybdenum</keyword>